<dbReference type="EMBL" id="MU855647">
    <property type="protein sequence ID" value="KAK3900677.1"/>
    <property type="molecule type" value="Genomic_DNA"/>
</dbReference>
<keyword evidence="2" id="KW-0732">Signal</keyword>
<feature type="compositionally biased region" description="Basic and acidic residues" evidence="1">
    <location>
        <begin position="42"/>
        <end position="70"/>
    </location>
</feature>
<feature type="compositionally biased region" description="Pro residues" evidence="1">
    <location>
        <begin position="155"/>
        <end position="164"/>
    </location>
</feature>
<reference evidence="3" key="2">
    <citation type="submission" date="2023-05" db="EMBL/GenBank/DDBJ databases">
        <authorList>
            <consortium name="Lawrence Berkeley National Laboratory"/>
            <person name="Steindorff A."/>
            <person name="Hensen N."/>
            <person name="Bonometti L."/>
            <person name="Westerberg I."/>
            <person name="Brannstrom I.O."/>
            <person name="Guillou S."/>
            <person name="Cros-Aarteil S."/>
            <person name="Calhoun S."/>
            <person name="Haridas S."/>
            <person name="Kuo A."/>
            <person name="Mondo S."/>
            <person name="Pangilinan J."/>
            <person name="Riley R."/>
            <person name="Labutti K."/>
            <person name="Andreopoulos B."/>
            <person name="Lipzen A."/>
            <person name="Chen C."/>
            <person name="Yanf M."/>
            <person name="Daum C."/>
            <person name="Ng V."/>
            <person name="Clum A."/>
            <person name="Ohm R."/>
            <person name="Martin F."/>
            <person name="Silar P."/>
            <person name="Natvig D."/>
            <person name="Lalanne C."/>
            <person name="Gautier V."/>
            <person name="Ament-Velasquez S.L."/>
            <person name="Kruys A."/>
            <person name="Hutchinson M.I."/>
            <person name="Powell A.J."/>
            <person name="Barry K."/>
            <person name="Miller A.N."/>
            <person name="Grigoriev I.V."/>
            <person name="Debuchy R."/>
            <person name="Gladieux P."/>
            <person name="Thoren M.H."/>
            <person name="Johannesson H."/>
        </authorList>
    </citation>
    <scope>NUCLEOTIDE SEQUENCE</scope>
    <source>
        <strain evidence="3">CBS 103.79</strain>
    </source>
</reference>
<dbReference type="AlphaFoldDB" id="A0AAN6RRF4"/>
<dbReference type="Proteomes" id="UP001303889">
    <property type="component" value="Unassembled WGS sequence"/>
</dbReference>
<keyword evidence="4" id="KW-1185">Reference proteome</keyword>
<evidence type="ECO:0000256" key="2">
    <source>
        <dbReference type="SAM" id="SignalP"/>
    </source>
</evidence>
<gene>
    <name evidence="3" type="ORF">C8A05DRAFT_35661</name>
</gene>
<sequence length="164" mass="16645">MALLGFSLILASVVWFCMRPPAWFPSLFGAAAKAPIAPPPPPKDDETKPDARAEANSVTKDEPQHGDSRAAKGQPAVQLPTPPPPVIQLAASPEPSLALGSPGADSACDGQTTPKASAAVPNTPVPAFALSTPEPTPSVSKPSTSAPTPSASILMPPPPRPPTL</sequence>
<name>A0AAN6RRF4_9PEZI</name>
<evidence type="ECO:0000313" key="3">
    <source>
        <dbReference type="EMBL" id="KAK3900677.1"/>
    </source>
</evidence>
<accession>A0AAN6RRF4</accession>
<reference evidence="3" key="1">
    <citation type="journal article" date="2023" name="Mol. Phylogenet. Evol.">
        <title>Genome-scale phylogeny and comparative genomics of the fungal order Sordariales.</title>
        <authorList>
            <person name="Hensen N."/>
            <person name="Bonometti L."/>
            <person name="Westerberg I."/>
            <person name="Brannstrom I.O."/>
            <person name="Guillou S."/>
            <person name="Cros-Aarteil S."/>
            <person name="Calhoun S."/>
            <person name="Haridas S."/>
            <person name="Kuo A."/>
            <person name="Mondo S."/>
            <person name="Pangilinan J."/>
            <person name="Riley R."/>
            <person name="LaButti K."/>
            <person name="Andreopoulos B."/>
            <person name="Lipzen A."/>
            <person name="Chen C."/>
            <person name="Yan M."/>
            <person name="Daum C."/>
            <person name="Ng V."/>
            <person name="Clum A."/>
            <person name="Steindorff A."/>
            <person name="Ohm R.A."/>
            <person name="Martin F."/>
            <person name="Silar P."/>
            <person name="Natvig D.O."/>
            <person name="Lalanne C."/>
            <person name="Gautier V."/>
            <person name="Ament-Velasquez S.L."/>
            <person name="Kruys A."/>
            <person name="Hutchinson M.I."/>
            <person name="Powell A.J."/>
            <person name="Barry K."/>
            <person name="Miller A.N."/>
            <person name="Grigoriev I.V."/>
            <person name="Debuchy R."/>
            <person name="Gladieux P."/>
            <person name="Hiltunen Thoren M."/>
            <person name="Johannesson H."/>
        </authorList>
    </citation>
    <scope>NUCLEOTIDE SEQUENCE</scope>
    <source>
        <strain evidence="3">CBS 103.79</strain>
    </source>
</reference>
<proteinExistence type="predicted"/>
<feature type="compositionally biased region" description="Low complexity" evidence="1">
    <location>
        <begin position="131"/>
        <end position="152"/>
    </location>
</feature>
<evidence type="ECO:0000256" key="1">
    <source>
        <dbReference type="SAM" id="MobiDB-lite"/>
    </source>
</evidence>
<organism evidence="3 4">
    <name type="scientific">Staphylotrichum tortipilum</name>
    <dbReference type="NCBI Taxonomy" id="2831512"/>
    <lineage>
        <taxon>Eukaryota</taxon>
        <taxon>Fungi</taxon>
        <taxon>Dikarya</taxon>
        <taxon>Ascomycota</taxon>
        <taxon>Pezizomycotina</taxon>
        <taxon>Sordariomycetes</taxon>
        <taxon>Sordariomycetidae</taxon>
        <taxon>Sordariales</taxon>
        <taxon>Chaetomiaceae</taxon>
        <taxon>Staphylotrichum</taxon>
    </lineage>
</organism>
<feature type="non-terminal residue" evidence="3">
    <location>
        <position position="164"/>
    </location>
</feature>
<feature type="chain" id="PRO_5042916493" evidence="2">
    <location>
        <begin position="25"/>
        <end position="164"/>
    </location>
</feature>
<feature type="signal peptide" evidence="2">
    <location>
        <begin position="1"/>
        <end position="24"/>
    </location>
</feature>
<comment type="caution">
    <text evidence="3">The sequence shown here is derived from an EMBL/GenBank/DDBJ whole genome shotgun (WGS) entry which is preliminary data.</text>
</comment>
<protein>
    <submittedName>
        <fullName evidence="3">Uncharacterized protein</fullName>
    </submittedName>
</protein>
<evidence type="ECO:0000313" key="4">
    <source>
        <dbReference type="Proteomes" id="UP001303889"/>
    </source>
</evidence>
<feature type="region of interest" description="Disordered" evidence="1">
    <location>
        <begin position="33"/>
        <end position="164"/>
    </location>
</feature>